<evidence type="ECO:0000313" key="2">
    <source>
        <dbReference type="EMBL" id="CAB0040230.1"/>
    </source>
</evidence>
<feature type="region of interest" description="Disordered" evidence="1">
    <location>
        <begin position="13"/>
        <end position="35"/>
    </location>
</feature>
<dbReference type="AlphaFoldDB" id="A0A6H5IWQ4"/>
<sequence length="52" mass="5202">MLKLPPRCRVASISVRSASPAPSTAPAPMPTPTPAPTAVVCSAVPAVRPAKP</sequence>
<evidence type="ECO:0000313" key="3">
    <source>
        <dbReference type="Proteomes" id="UP000479190"/>
    </source>
</evidence>
<dbReference type="EMBL" id="CADCXV010001011">
    <property type="protein sequence ID" value="CAB0040230.1"/>
    <property type="molecule type" value="Genomic_DNA"/>
</dbReference>
<dbReference type="Proteomes" id="UP000479190">
    <property type="component" value="Unassembled WGS sequence"/>
</dbReference>
<reference evidence="2 3" key="1">
    <citation type="submission" date="2020-02" db="EMBL/GenBank/DDBJ databases">
        <authorList>
            <person name="Ferguson B K."/>
        </authorList>
    </citation>
    <scope>NUCLEOTIDE SEQUENCE [LARGE SCALE GENOMIC DNA]</scope>
</reference>
<name>A0A6H5IWQ4_9HYME</name>
<gene>
    <name evidence="2" type="ORF">TBRA_LOCUS11958</name>
</gene>
<feature type="compositionally biased region" description="Pro residues" evidence="1">
    <location>
        <begin position="23"/>
        <end position="35"/>
    </location>
</feature>
<accession>A0A6H5IWQ4</accession>
<protein>
    <submittedName>
        <fullName evidence="2">Uncharacterized protein</fullName>
    </submittedName>
</protein>
<evidence type="ECO:0000256" key="1">
    <source>
        <dbReference type="SAM" id="MobiDB-lite"/>
    </source>
</evidence>
<keyword evidence="3" id="KW-1185">Reference proteome</keyword>
<organism evidence="2 3">
    <name type="scientific">Trichogramma brassicae</name>
    <dbReference type="NCBI Taxonomy" id="86971"/>
    <lineage>
        <taxon>Eukaryota</taxon>
        <taxon>Metazoa</taxon>
        <taxon>Ecdysozoa</taxon>
        <taxon>Arthropoda</taxon>
        <taxon>Hexapoda</taxon>
        <taxon>Insecta</taxon>
        <taxon>Pterygota</taxon>
        <taxon>Neoptera</taxon>
        <taxon>Endopterygota</taxon>
        <taxon>Hymenoptera</taxon>
        <taxon>Apocrita</taxon>
        <taxon>Proctotrupomorpha</taxon>
        <taxon>Chalcidoidea</taxon>
        <taxon>Trichogrammatidae</taxon>
        <taxon>Trichogramma</taxon>
    </lineage>
</organism>
<proteinExistence type="predicted"/>